<dbReference type="Proteomes" id="UP000233837">
    <property type="component" value="Unassembled WGS sequence"/>
</dbReference>
<reference evidence="3 4" key="2">
    <citation type="journal article" date="2017" name="Nature">
        <title>The Apostasia genome and the evolution of orchids.</title>
        <authorList>
            <person name="Zhang G.Q."/>
            <person name="Liu K.W."/>
            <person name="Li Z."/>
            <person name="Lohaus R."/>
            <person name="Hsiao Y.Y."/>
            <person name="Niu S.C."/>
            <person name="Wang J.Y."/>
            <person name="Lin Y.C."/>
            <person name="Xu Q."/>
            <person name="Chen L.J."/>
            <person name="Yoshida K."/>
            <person name="Fujiwara S."/>
            <person name="Wang Z.W."/>
            <person name="Zhang Y.Q."/>
            <person name="Mitsuda N."/>
            <person name="Wang M."/>
            <person name="Liu G.H."/>
            <person name="Pecoraro L."/>
            <person name="Huang H.X."/>
            <person name="Xiao X.J."/>
            <person name="Lin M."/>
            <person name="Wu X.Y."/>
            <person name="Wu W.L."/>
            <person name="Chen Y.Y."/>
            <person name="Chang S.B."/>
            <person name="Sakamoto S."/>
            <person name="Ohme-Takagi M."/>
            <person name="Yagi M."/>
            <person name="Zeng S.J."/>
            <person name="Shen C.Y."/>
            <person name="Yeh C.M."/>
            <person name="Luo Y.B."/>
            <person name="Tsai W.C."/>
            <person name="Van de Peer Y."/>
            <person name="Liu Z.J."/>
        </authorList>
    </citation>
    <scope>NUCLEOTIDE SEQUENCE [LARGE SCALE GENOMIC DNA]</scope>
    <source>
        <tissue evidence="3">The whole plant</tissue>
    </source>
</reference>
<feature type="transmembrane region" description="Helical" evidence="2">
    <location>
        <begin position="58"/>
        <end position="80"/>
    </location>
</feature>
<evidence type="ECO:0000256" key="2">
    <source>
        <dbReference type="SAM" id="Phobius"/>
    </source>
</evidence>
<dbReference type="PANTHER" id="PTHR31963">
    <property type="entry name" value="RAS GUANINE NUCLEOTIDE EXCHANGE FACTOR K"/>
    <property type="match status" value="1"/>
</dbReference>
<dbReference type="PANTHER" id="PTHR31963:SF2">
    <property type="entry name" value="ZINC FINGER CONSTANS-LIKE PROTEIN (DUF3537)"/>
    <property type="match status" value="1"/>
</dbReference>
<dbReference type="AlphaFoldDB" id="A0A2I0W4A9"/>
<keyword evidence="4" id="KW-1185">Reference proteome</keyword>
<name>A0A2I0W4A9_9ASPA</name>
<evidence type="ECO:0000313" key="3">
    <source>
        <dbReference type="EMBL" id="PKU70491.1"/>
    </source>
</evidence>
<feature type="transmembrane region" description="Helical" evidence="2">
    <location>
        <begin position="256"/>
        <end position="279"/>
    </location>
</feature>
<feature type="transmembrane region" description="Helical" evidence="2">
    <location>
        <begin position="187"/>
        <end position="212"/>
    </location>
</feature>
<reference evidence="3 4" key="1">
    <citation type="journal article" date="2016" name="Sci. Rep.">
        <title>The Dendrobium catenatum Lindl. genome sequence provides insights into polysaccharide synthase, floral development and adaptive evolution.</title>
        <authorList>
            <person name="Zhang G.Q."/>
            <person name="Xu Q."/>
            <person name="Bian C."/>
            <person name="Tsai W.C."/>
            <person name="Yeh C.M."/>
            <person name="Liu K.W."/>
            <person name="Yoshida K."/>
            <person name="Zhang L.S."/>
            <person name="Chang S.B."/>
            <person name="Chen F."/>
            <person name="Shi Y."/>
            <person name="Su Y.Y."/>
            <person name="Zhang Y.Q."/>
            <person name="Chen L.J."/>
            <person name="Yin Y."/>
            <person name="Lin M."/>
            <person name="Huang H."/>
            <person name="Deng H."/>
            <person name="Wang Z.W."/>
            <person name="Zhu S.L."/>
            <person name="Zhao X."/>
            <person name="Deng C."/>
            <person name="Niu S.C."/>
            <person name="Huang J."/>
            <person name="Wang M."/>
            <person name="Liu G.H."/>
            <person name="Yang H.J."/>
            <person name="Xiao X.J."/>
            <person name="Hsiao Y.Y."/>
            <person name="Wu W.L."/>
            <person name="Chen Y.Y."/>
            <person name="Mitsuda N."/>
            <person name="Ohme-Takagi M."/>
            <person name="Luo Y.B."/>
            <person name="Van de Peer Y."/>
            <person name="Liu Z.J."/>
        </authorList>
    </citation>
    <scope>NUCLEOTIDE SEQUENCE [LARGE SCALE GENOMIC DNA]</scope>
    <source>
        <tissue evidence="3">The whole plant</tissue>
    </source>
</reference>
<feature type="compositionally biased region" description="Polar residues" evidence="1">
    <location>
        <begin position="13"/>
        <end position="27"/>
    </location>
</feature>
<sequence length="452" mass="50865">MAGGPETLEGDCLQSSTSAATHTPLLNPSETDLDRSLRRLEVFLSLLGFHSHSSILKLLLCASAFLLLGVAVPVSTIILTLCPHGGCDSYWIERFEVTVLVFRVLLAAVSLACVSRNLYKYGIRRFLFVDQHHGQADRFQKEYVRKIQDFFLLLLWWILPCFIVKVVREILRFGAISHDSTWKAAVVLLFSIVSWIYLTTVFLASCLLFNLVCNLQVIHFEDYARLLETDMDTPVFLEEHVRLRYNLSKISHRFRAFLLSVFLFVSASQFVALIQTTGYKETISFTNSGDLAVASVVQVVGVVLCLHAAAKMSHRAQSLASVACKWHALLTSSSTDTSQGRTNSSGNLEGAQATPLLINYSESDLESLDNVAVPANIRPVSYMSTYHKRQALGQHYSHVSSNKRWWDHHIRMDNRPCTDEHYFLPGDELSSFCARKNHCFPFQMITSDSSAQ</sequence>
<accession>A0A2I0W4A9</accession>
<protein>
    <submittedName>
        <fullName evidence="3">Uncharacterized protein</fullName>
    </submittedName>
</protein>
<evidence type="ECO:0000256" key="1">
    <source>
        <dbReference type="SAM" id="MobiDB-lite"/>
    </source>
</evidence>
<proteinExistence type="predicted"/>
<keyword evidence="2" id="KW-0812">Transmembrane</keyword>
<evidence type="ECO:0000313" key="4">
    <source>
        <dbReference type="Proteomes" id="UP000233837"/>
    </source>
</evidence>
<feature type="transmembrane region" description="Helical" evidence="2">
    <location>
        <begin position="291"/>
        <end position="310"/>
    </location>
</feature>
<dbReference type="EMBL" id="KZ502937">
    <property type="protein sequence ID" value="PKU70491.1"/>
    <property type="molecule type" value="Genomic_DNA"/>
</dbReference>
<feature type="transmembrane region" description="Helical" evidence="2">
    <location>
        <begin position="100"/>
        <end position="119"/>
    </location>
</feature>
<feature type="region of interest" description="Disordered" evidence="1">
    <location>
        <begin position="1"/>
        <end position="27"/>
    </location>
</feature>
<feature type="transmembrane region" description="Helical" evidence="2">
    <location>
        <begin position="150"/>
        <end position="167"/>
    </location>
</feature>
<keyword evidence="2" id="KW-0472">Membrane</keyword>
<gene>
    <name evidence="3" type="ORF">MA16_Dca013527</name>
</gene>
<dbReference type="Pfam" id="PF12056">
    <property type="entry name" value="DUF3537"/>
    <property type="match status" value="1"/>
</dbReference>
<organism evidence="3 4">
    <name type="scientific">Dendrobium catenatum</name>
    <dbReference type="NCBI Taxonomy" id="906689"/>
    <lineage>
        <taxon>Eukaryota</taxon>
        <taxon>Viridiplantae</taxon>
        <taxon>Streptophyta</taxon>
        <taxon>Embryophyta</taxon>
        <taxon>Tracheophyta</taxon>
        <taxon>Spermatophyta</taxon>
        <taxon>Magnoliopsida</taxon>
        <taxon>Liliopsida</taxon>
        <taxon>Asparagales</taxon>
        <taxon>Orchidaceae</taxon>
        <taxon>Epidendroideae</taxon>
        <taxon>Malaxideae</taxon>
        <taxon>Dendrobiinae</taxon>
        <taxon>Dendrobium</taxon>
    </lineage>
</organism>
<dbReference type="InterPro" id="IPR021924">
    <property type="entry name" value="DUF3537"/>
</dbReference>
<keyword evidence="2" id="KW-1133">Transmembrane helix</keyword>